<dbReference type="RefSeq" id="WP_012589636.1">
    <property type="nucleotide sequence ID" value="NC_011666.1"/>
</dbReference>
<dbReference type="KEGG" id="msl:Msil_0594"/>
<dbReference type="AlphaFoldDB" id="B8ELH7"/>
<dbReference type="SUPFAM" id="SSF53474">
    <property type="entry name" value="alpha/beta-Hydrolases"/>
    <property type="match status" value="1"/>
</dbReference>
<dbReference type="PANTHER" id="PTHR43194">
    <property type="entry name" value="HYDROLASE ALPHA/BETA FOLD FAMILY"/>
    <property type="match status" value="1"/>
</dbReference>
<dbReference type="CDD" id="cd12807">
    <property type="entry name" value="Esterase_713"/>
    <property type="match status" value="1"/>
</dbReference>
<dbReference type="OrthoDB" id="7820973at2"/>
<dbReference type="STRING" id="395965.Msil_0594"/>
<evidence type="ECO:0008006" key="4">
    <source>
        <dbReference type="Google" id="ProtNLM"/>
    </source>
</evidence>
<gene>
    <name evidence="2" type="ordered locus">Msil_0594</name>
</gene>
<dbReference type="HOGENOM" id="CLU_038297_2_0_5"/>
<organism evidence="2 3">
    <name type="scientific">Methylocella silvestris (strain DSM 15510 / CIP 108128 / LMG 27833 / NCIMB 13906 / BL2)</name>
    <dbReference type="NCBI Taxonomy" id="395965"/>
    <lineage>
        <taxon>Bacteria</taxon>
        <taxon>Pseudomonadati</taxon>
        <taxon>Pseudomonadota</taxon>
        <taxon>Alphaproteobacteria</taxon>
        <taxon>Hyphomicrobiales</taxon>
        <taxon>Beijerinckiaceae</taxon>
        <taxon>Methylocella</taxon>
    </lineage>
</organism>
<reference evidence="2 3" key="1">
    <citation type="journal article" date="2010" name="J. Bacteriol.">
        <title>Complete genome sequence of the aerobic facultative methanotroph Methylocella silvestris BL2.</title>
        <authorList>
            <person name="Chen Y."/>
            <person name="Crombie A."/>
            <person name="Rahman M.T."/>
            <person name="Dedysh S.N."/>
            <person name="Liesack W."/>
            <person name="Stott M.B."/>
            <person name="Alam M."/>
            <person name="Theisen A.R."/>
            <person name="Murrell J.C."/>
            <person name="Dunfield P.F."/>
        </authorList>
    </citation>
    <scope>NUCLEOTIDE SEQUENCE [LARGE SCALE GENOMIC DNA]</scope>
    <source>
        <strain evidence="3">DSM 15510 / CIP 108128 / LMG 27833 / NCIMB 13906 / BL2</strain>
    </source>
</reference>
<evidence type="ECO:0000313" key="2">
    <source>
        <dbReference type="EMBL" id="ACK49566.1"/>
    </source>
</evidence>
<dbReference type="InterPro" id="IPR029058">
    <property type="entry name" value="AB_hydrolase_fold"/>
</dbReference>
<keyword evidence="1" id="KW-0732">Signal</keyword>
<feature type="chain" id="PRO_5002871041" description="Esterase" evidence="1">
    <location>
        <begin position="26"/>
        <end position="368"/>
    </location>
</feature>
<dbReference type="PANTHER" id="PTHR43194:SF2">
    <property type="entry name" value="PEROXISOMAL MEMBRANE PROTEIN LPX1"/>
    <property type="match status" value="1"/>
</dbReference>
<feature type="signal peptide" evidence="1">
    <location>
        <begin position="1"/>
        <end position="25"/>
    </location>
</feature>
<dbReference type="Proteomes" id="UP000002257">
    <property type="component" value="Chromosome"/>
</dbReference>
<dbReference type="Gene3D" id="3.40.50.1820">
    <property type="entry name" value="alpha/beta hydrolase"/>
    <property type="match status" value="1"/>
</dbReference>
<dbReference type="EMBL" id="CP001280">
    <property type="protein sequence ID" value="ACK49566.1"/>
    <property type="molecule type" value="Genomic_DNA"/>
</dbReference>
<evidence type="ECO:0000256" key="1">
    <source>
        <dbReference type="SAM" id="SignalP"/>
    </source>
</evidence>
<sequence length="368" mass="39613">MSKSAGLTKGVAVAAALMASSFAGASRASAQFYNGREPLVLMSQGSFFVGGENRVTDAVTSGAPGAGTITINQMYVQYMYPKVSGQSKTPVIMIHGCCLSAKSWQETPDGRQGWDEYFVRNKHAVFLPDQVSRGRSGFDPTILNEIKLGLDGKTAKDIPFILAIGHEDAYTSFRFGATVGVPYPDEKFPVKYVDEFYKQMIPDLNGFLGPDFPPTPNPTYNNLSALAIKAGGAVIIGHSESGFFPQNAALVSTANIKGMVSIEPGGSCTTTNPSTLPLTPAQIKILATIPQLVMYGDHLVGSWVSSFNNCQAYAKAIKQAGGDITFIHLPDIGIRGNSHMMMIDKNNLDVADVVLDWIDKHVDRRRGH</sequence>
<keyword evidence="3" id="KW-1185">Reference proteome</keyword>
<dbReference type="eggNOG" id="COG0596">
    <property type="taxonomic scope" value="Bacteria"/>
</dbReference>
<name>B8ELH7_METSB</name>
<dbReference type="InterPro" id="IPR050228">
    <property type="entry name" value="Carboxylesterase_BioH"/>
</dbReference>
<accession>B8ELH7</accession>
<protein>
    <recommendedName>
        <fullName evidence="4">Esterase</fullName>
    </recommendedName>
</protein>
<evidence type="ECO:0000313" key="3">
    <source>
        <dbReference type="Proteomes" id="UP000002257"/>
    </source>
</evidence>
<proteinExistence type="predicted"/>